<dbReference type="SUPFAM" id="SSF51735">
    <property type="entry name" value="NAD(P)-binding Rossmann-fold domains"/>
    <property type="match status" value="1"/>
</dbReference>
<dbReference type="Gene3D" id="3.90.180.10">
    <property type="entry name" value="Medium-chain alcohol dehydrogenases, catalytic domain"/>
    <property type="match status" value="1"/>
</dbReference>
<evidence type="ECO:0000313" key="2">
    <source>
        <dbReference type="EMBL" id="GAB37557.1"/>
    </source>
</evidence>
<dbReference type="InterPro" id="IPR013154">
    <property type="entry name" value="ADH-like_N"/>
</dbReference>
<evidence type="ECO:0000259" key="1">
    <source>
        <dbReference type="SMART" id="SM00829"/>
    </source>
</evidence>
<proteinExistence type="predicted"/>
<dbReference type="InterPro" id="IPR011032">
    <property type="entry name" value="GroES-like_sf"/>
</dbReference>
<dbReference type="Pfam" id="PF08240">
    <property type="entry name" value="ADH_N"/>
    <property type="match status" value="1"/>
</dbReference>
<dbReference type="PANTHER" id="PTHR11695:SF294">
    <property type="entry name" value="RETICULON-4-INTERACTING PROTEIN 1, MITOCHONDRIAL"/>
    <property type="match status" value="1"/>
</dbReference>
<dbReference type="PANTHER" id="PTHR11695">
    <property type="entry name" value="ALCOHOL DEHYDROGENASE RELATED"/>
    <property type="match status" value="1"/>
</dbReference>
<sequence length="329" mass="34912">MMHAVQVHAPGGPEALQYERVARPELGAGEVLVQVHAIGLNPPDWYVREGMTVLPPEMRPVLKFPLILGSDISGVVEAVADDVDQFVPGDEVFGMVRFPDEMADAYAEFVAAPATDLARKPAGIDHVHAAASAMAGLTAWQFLIERGHDVVPPFQPELHHPVPLHAGTRVLVNGAAGGVGHIALQLAKWKGADVTAVASGSHGDFLRELGADEVVDYTVASPEGEYDLVLDSVGGPSTGRFLPLTKRGGALFPVFFGPIDPEQAAERDVYFSSTQVRANGAQLGELAELIDQGIVKIAIDSTFRLEDAVAAHERAAQGHIRGKIVLTVA</sequence>
<dbReference type="AlphaFoldDB" id="H5TVP9"/>
<dbReference type="SUPFAM" id="SSF50129">
    <property type="entry name" value="GroES-like"/>
    <property type="match status" value="1"/>
</dbReference>
<dbReference type="EMBL" id="BAFC01000015">
    <property type="protein sequence ID" value="GAB37557.1"/>
    <property type="molecule type" value="Genomic_DNA"/>
</dbReference>
<dbReference type="eggNOG" id="COG0604">
    <property type="taxonomic scope" value="Bacteria"/>
</dbReference>
<dbReference type="RefSeq" id="WP_005202372.1">
    <property type="nucleotide sequence ID" value="NZ_BAFC01000015.1"/>
</dbReference>
<gene>
    <name evidence="2" type="ORF">GOSPT_015_00100</name>
</gene>
<evidence type="ECO:0000313" key="3">
    <source>
        <dbReference type="Proteomes" id="UP000005845"/>
    </source>
</evidence>
<comment type="caution">
    <text evidence="2">The sequence shown here is derived from an EMBL/GenBank/DDBJ whole genome shotgun (WGS) entry which is preliminary data.</text>
</comment>
<dbReference type="CDD" id="cd05289">
    <property type="entry name" value="MDR_like_2"/>
    <property type="match status" value="1"/>
</dbReference>
<dbReference type="InterPro" id="IPR020843">
    <property type="entry name" value="ER"/>
</dbReference>
<dbReference type="GO" id="GO:0016491">
    <property type="term" value="F:oxidoreductase activity"/>
    <property type="evidence" value="ECO:0007669"/>
    <property type="project" value="InterPro"/>
</dbReference>
<feature type="domain" description="Enoyl reductase (ER)" evidence="1">
    <location>
        <begin position="11"/>
        <end position="326"/>
    </location>
</feature>
<protein>
    <submittedName>
        <fullName evidence="2">Putative oxidoreductase</fullName>
    </submittedName>
</protein>
<dbReference type="InterPro" id="IPR050700">
    <property type="entry name" value="YIM1/Zinc_Alcohol_DH_Fams"/>
</dbReference>
<name>H5TVP9_9ACTN</name>
<reference evidence="2 3" key="1">
    <citation type="submission" date="2012-02" db="EMBL/GenBank/DDBJ databases">
        <title>Whole genome shotgun sequence of Gordonia sputi NBRC 100414.</title>
        <authorList>
            <person name="Yoshida I."/>
            <person name="Hosoyama A."/>
            <person name="Tsuchikane K."/>
            <person name="Katsumata H."/>
            <person name="Yamazaki S."/>
            <person name="Fujita N."/>
        </authorList>
    </citation>
    <scope>NUCLEOTIDE SEQUENCE [LARGE SCALE GENOMIC DNA]</scope>
    <source>
        <strain evidence="2 3">NBRC 100414</strain>
    </source>
</reference>
<dbReference type="InterPro" id="IPR036291">
    <property type="entry name" value="NAD(P)-bd_dom_sf"/>
</dbReference>
<dbReference type="SMART" id="SM00829">
    <property type="entry name" value="PKS_ER"/>
    <property type="match status" value="1"/>
</dbReference>
<dbReference type="Pfam" id="PF13602">
    <property type="entry name" value="ADH_zinc_N_2"/>
    <property type="match status" value="1"/>
</dbReference>
<keyword evidence="3" id="KW-1185">Reference proteome</keyword>
<dbReference type="Gene3D" id="3.40.50.720">
    <property type="entry name" value="NAD(P)-binding Rossmann-like Domain"/>
    <property type="match status" value="1"/>
</dbReference>
<organism evidence="2 3">
    <name type="scientific">Gordonia sputi NBRC 100414</name>
    <dbReference type="NCBI Taxonomy" id="1089453"/>
    <lineage>
        <taxon>Bacteria</taxon>
        <taxon>Bacillati</taxon>
        <taxon>Actinomycetota</taxon>
        <taxon>Actinomycetes</taxon>
        <taxon>Mycobacteriales</taxon>
        <taxon>Gordoniaceae</taxon>
        <taxon>Gordonia</taxon>
    </lineage>
</organism>
<dbReference type="Proteomes" id="UP000005845">
    <property type="component" value="Unassembled WGS sequence"/>
</dbReference>
<accession>H5TVP9</accession>